<dbReference type="AlphaFoldDB" id="A0A9W6G234"/>
<comment type="caution">
    <text evidence="2">The sequence shown here is derived from an EMBL/GenBank/DDBJ whole genome shotgun (WGS) entry which is preliminary data.</text>
</comment>
<gene>
    <name evidence="2" type="ORF">GHYDROH2_29710</name>
</gene>
<dbReference type="Proteomes" id="UP001144352">
    <property type="component" value="Unassembled WGS sequence"/>
</dbReference>
<organism evidence="2 3">
    <name type="scientific">Geobacter hydrogenophilus</name>
    <dbReference type="NCBI Taxonomy" id="40983"/>
    <lineage>
        <taxon>Bacteria</taxon>
        <taxon>Pseudomonadati</taxon>
        <taxon>Thermodesulfobacteriota</taxon>
        <taxon>Desulfuromonadia</taxon>
        <taxon>Geobacterales</taxon>
        <taxon>Geobacteraceae</taxon>
        <taxon>Geobacter</taxon>
    </lineage>
</organism>
<evidence type="ECO:0008006" key="4">
    <source>
        <dbReference type="Google" id="ProtNLM"/>
    </source>
</evidence>
<sequence>MRNDPVPPSSDLLTVEQFAERMQVSRTTVFGWIKAGALKERVHYIRLGRVLRFRWGVDLFFNRQTRPNNAEDAPETPPPATVGTLDSQRGEAPVNRPPLTFDRTKGPVMNLDY</sequence>
<keyword evidence="3" id="KW-1185">Reference proteome</keyword>
<reference evidence="2" key="1">
    <citation type="submission" date="2022-12" db="EMBL/GenBank/DDBJ databases">
        <title>Reference genome sequencing for broad-spectrum identification of bacterial and archaeal isolates by mass spectrometry.</title>
        <authorList>
            <person name="Sekiguchi Y."/>
            <person name="Tourlousse D.M."/>
        </authorList>
    </citation>
    <scope>NUCLEOTIDE SEQUENCE</scope>
    <source>
        <strain evidence="2">H2</strain>
    </source>
</reference>
<evidence type="ECO:0000313" key="2">
    <source>
        <dbReference type="EMBL" id="GLI39470.1"/>
    </source>
</evidence>
<evidence type="ECO:0000313" key="3">
    <source>
        <dbReference type="Proteomes" id="UP001144352"/>
    </source>
</evidence>
<evidence type="ECO:0000256" key="1">
    <source>
        <dbReference type="SAM" id="MobiDB-lite"/>
    </source>
</evidence>
<protein>
    <recommendedName>
        <fullName evidence="4">Helix-turn-helix domain-containing protein</fullName>
    </recommendedName>
</protein>
<feature type="region of interest" description="Disordered" evidence="1">
    <location>
        <begin position="65"/>
        <end position="113"/>
    </location>
</feature>
<dbReference type="RefSeq" id="WP_214187900.1">
    <property type="nucleotide sequence ID" value="NZ_BSDS01000002.1"/>
</dbReference>
<name>A0A9W6G234_9BACT</name>
<accession>A0A9W6G234</accession>
<proteinExistence type="predicted"/>
<dbReference type="EMBL" id="BSDS01000002">
    <property type="protein sequence ID" value="GLI39470.1"/>
    <property type="molecule type" value="Genomic_DNA"/>
</dbReference>